<evidence type="ECO:0000256" key="6">
    <source>
        <dbReference type="ARBA" id="ARBA00022676"/>
    </source>
</evidence>
<keyword evidence="13" id="KW-0464">Manganese</keyword>
<dbReference type="GO" id="GO:0005886">
    <property type="term" value="C:plasma membrane"/>
    <property type="evidence" value="ECO:0007669"/>
    <property type="project" value="UniProtKB-SubCell"/>
</dbReference>
<feature type="binding site" evidence="17">
    <location>
        <position position="418"/>
    </location>
    <ligand>
        <name>UDP-alpha-D-glucose</name>
        <dbReference type="ChEBI" id="CHEBI:58885"/>
    </ligand>
</feature>
<keyword evidence="12 18" id="KW-0472">Membrane</keyword>
<comment type="cofactor">
    <cofactor evidence="18">
        <name>Zn(2+)</name>
        <dbReference type="ChEBI" id="CHEBI:29105"/>
    </cofactor>
    <text evidence="18">Binds 2 Zn(2+) ions per subunit.</text>
</comment>
<dbReference type="SUPFAM" id="SSF57850">
    <property type="entry name" value="RING/U-box"/>
    <property type="match status" value="1"/>
</dbReference>
<evidence type="ECO:0000256" key="1">
    <source>
        <dbReference type="ARBA" id="ARBA00001936"/>
    </source>
</evidence>
<feature type="binding site" evidence="17">
    <location>
        <position position="595"/>
    </location>
    <ligand>
        <name>UDP-alpha-D-glucose</name>
        <dbReference type="ChEBI" id="CHEBI:58885"/>
    </ligand>
</feature>
<feature type="transmembrane region" description="Helical" evidence="18">
    <location>
        <begin position="931"/>
        <end position="952"/>
    </location>
</feature>
<comment type="catalytic activity">
    <reaction evidence="15 18">
        <text>[(1-&gt;4)-beta-D-glucosyl](n) + UDP-alpha-D-glucose = [(1-&gt;4)-beta-D-glucosyl](n+1) + UDP + H(+)</text>
        <dbReference type="Rhea" id="RHEA:19929"/>
        <dbReference type="Rhea" id="RHEA-COMP:10033"/>
        <dbReference type="Rhea" id="RHEA-COMP:10034"/>
        <dbReference type="ChEBI" id="CHEBI:15378"/>
        <dbReference type="ChEBI" id="CHEBI:18246"/>
        <dbReference type="ChEBI" id="CHEBI:58223"/>
        <dbReference type="ChEBI" id="CHEBI:58885"/>
        <dbReference type="EC" id="2.4.1.12"/>
    </reaction>
</comment>
<comment type="pathway">
    <text evidence="3 18">Glycan metabolism; plant cellulose biosynthesis.</text>
</comment>
<dbReference type="InterPro" id="IPR013083">
    <property type="entry name" value="Znf_RING/FYVE/PHD"/>
</dbReference>
<keyword evidence="7 18" id="KW-0808">Transferase</keyword>
<dbReference type="GO" id="GO:0016760">
    <property type="term" value="F:cellulose synthase (UDP-forming) activity"/>
    <property type="evidence" value="ECO:0007669"/>
    <property type="project" value="UniProtKB-EC"/>
</dbReference>
<keyword evidence="9 18" id="KW-0479">Metal-binding</keyword>
<keyword evidence="18" id="KW-0863">Zinc-finger</keyword>
<dbReference type="UniPathway" id="UPA00695"/>
<keyword evidence="11 18" id="KW-1133">Transmembrane helix</keyword>
<evidence type="ECO:0000256" key="15">
    <source>
        <dbReference type="ARBA" id="ARBA00048682"/>
    </source>
</evidence>
<dbReference type="AlphaFoldDB" id="A0A2I0BAG3"/>
<dbReference type="STRING" id="1088818.A0A2I0BAG3"/>
<dbReference type="EC" id="2.4.1.12" evidence="18"/>
<dbReference type="InterPro" id="IPR027934">
    <property type="entry name" value="CES_Znf_RING"/>
</dbReference>
<dbReference type="EMBL" id="KZ451900">
    <property type="protein sequence ID" value="PKA64787.1"/>
    <property type="molecule type" value="Genomic_DNA"/>
</dbReference>
<protein>
    <recommendedName>
        <fullName evidence="18">Cellulose synthase</fullName>
        <ecNumber evidence="18">2.4.1.12</ecNumber>
    </recommendedName>
</protein>
<feature type="binding site" evidence="17">
    <location>
        <position position="424"/>
    </location>
    <ligand>
        <name>UDP-alpha-D-glucose</name>
        <dbReference type="ChEBI" id="CHEBI:58885"/>
    </ligand>
</feature>
<dbReference type="InterPro" id="IPR005150">
    <property type="entry name" value="Cellulose_synth"/>
</dbReference>
<evidence type="ECO:0000256" key="5">
    <source>
        <dbReference type="ARBA" id="ARBA00022475"/>
    </source>
</evidence>
<dbReference type="Proteomes" id="UP000236161">
    <property type="component" value="Unassembled WGS sequence"/>
</dbReference>
<feature type="transmembrane region" description="Helical" evidence="18">
    <location>
        <begin position="331"/>
        <end position="350"/>
    </location>
</feature>
<dbReference type="Pfam" id="PF03552">
    <property type="entry name" value="Cellulose_synt"/>
    <property type="match status" value="2"/>
</dbReference>
<dbReference type="GO" id="GO:0030244">
    <property type="term" value="P:cellulose biosynthetic process"/>
    <property type="evidence" value="ECO:0007669"/>
    <property type="project" value="UniProtKB-KW"/>
</dbReference>
<evidence type="ECO:0000256" key="12">
    <source>
        <dbReference type="ARBA" id="ARBA00023136"/>
    </source>
</evidence>
<dbReference type="CDD" id="cd16617">
    <property type="entry name" value="mRING-HC-C4C4_CesA"/>
    <property type="match status" value="1"/>
</dbReference>
<feature type="domain" description="Cellulose synthase RING-type zinc finger" evidence="20">
    <location>
        <begin position="57"/>
        <end position="155"/>
    </location>
</feature>
<evidence type="ECO:0000256" key="11">
    <source>
        <dbReference type="ARBA" id="ARBA00022989"/>
    </source>
</evidence>
<keyword evidence="22" id="KW-1185">Reference proteome</keyword>
<feature type="region of interest" description="Disordered" evidence="19">
    <location>
        <begin position="293"/>
        <end position="316"/>
    </location>
</feature>
<dbReference type="OrthoDB" id="72851at2759"/>
<reference evidence="21 22" key="1">
    <citation type="journal article" date="2017" name="Nature">
        <title>The Apostasia genome and the evolution of orchids.</title>
        <authorList>
            <person name="Zhang G.Q."/>
            <person name="Liu K.W."/>
            <person name="Li Z."/>
            <person name="Lohaus R."/>
            <person name="Hsiao Y.Y."/>
            <person name="Niu S.C."/>
            <person name="Wang J.Y."/>
            <person name="Lin Y.C."/>
            <person name="Xu Q."/>
            <person name="Chen L.J."/>
            <person name="Yoshida K."/>
            <person name="Fujiwara S."/>
            <person name="Wang Z.W."/>
            <person name="Zhang Y.Q."/>
            <person name="Mitsuda N."/>
            <person name="Wang M."/>
            <person name="Liu G.H."/>
            <person name="Pecoraro L."/>
            <person name="Huang H.X."/>
            <person name="Xiao X.J."/>
            <person name="Lin M."/>
            <person name="Wu X.Y."/>
            <person name="Wu W.L."/>
            <person name="Chen Y.Y."/>
            <person name="Chang S.B."/>
            <person name="Sakamoto S."/>
            <person name="Ohme-Takagi M."/>
            <person name="Yagi M."/>
            <person name="Zeng S.J."/>
            <person name="Shen C.Y."/>
            <person name="Yeh C.M."/>
            <person name="Luo Y.B."/>
            <person name="Tsai W.C."/>
            <person name="Van de Peer Y."/>
            <person name="Liu Z.J."/>
        </authorList>
    </citation>
    <scope>NUCLEOTIDE SEQUENCE [LARGE SCALE GENOMIC DNA]</scope>
    <source>
        <strain evidence="22">cv. Shenzhen</strain>
        <tissue evidence="21">Stem</tissue>
    </source>
</reference>
<name>A0A2I0BAG3_9ASPA</name>
<comment type="cofactor">
    <cofactor evidence="1">
        <name>Mn(2+)</name>
        <dbReference type="ChEBI" id="CHEBI:29035"/>
    </cofactor>
</comment>
<keyword evidence="18" id="KW-0862">Zinc</keyword>
<evidence type="ECO:0000313" key="21">
    <source>
        <dbReference type="EMBL" id="PKA64787.1"/>
    </source>
</evidence>
<evidence type="ECO:0000313" key="22">
    <source>
        <dbReference type="Proteomes" id="UP000236161"/>
    </source>
</evidence>
<evidence type="ECO:0000259" key="20">
    <source>
        <dbReference type="Pfam" id="PF14569"/>
    </source>
</evidence>
<dbReference type="GO" id="GO:0071555">
    <property type="term" value="P:cell wall organization"/>
    <property type="evidence" value="ECO:0007669"/>
    <property type="project" value="UniProtKB-KW"/>
</dbReference>
<feature type="transmembrane region" description="Helical" evidence="18">
    <location>
        <begin position="889"/>
        <end position="910"/>
    </location>
</feature>
<evidence type="ECO:0000256" key="14">
    <source>
        <dbReference type="ARBA" id="ARBA00023316"/>
    </source>
</evidence>
<evidence type="ECO:0000256" key="10">
    <source>
        <dbReference type="ARBA" id="ARBA00022916"/>
    </source>
</evidence>
<sequence length="1042" mass="117387">MDTGGRLVAGSRNRNEFVVINADDAVRVSGCKIPFFILPLGFLPVFRRFPGVVENEPAKFSTGQICQICGDEIELLQKETDITKNTNENVAEKEFFVACNECAFPVCRGCYEYERCEGTQACPHCKTRYKRHKGLSHYSHFAGSARVEGDEEEDEDDDLDNEFNFSGNDEKNLDGPISSMTHRLNNLGFGSFSSANHLCNKLTADISGHDSTNLNYHSSIPLLTYMGEDNEISSDSHCLVAYSLPGPSTSTISRRPINPDKDISLYGYGSVAWKDRIDDWRRKQLVKLQKHQSDGVDCSGNNGPDNSDLLMNDESRQPLSRKRSIASSKINPYRIIIILRLVILGLFFHYRILHPVHDAHGLWLTSVICEIWFALSWILDQFPKWYPIERETYLDRLSLRYEKEGKTSELADIDIFVSTVDPMKEPPLITANTVLSILAVDYPVQMVSCYVSDDGAAMLTFEALSETSMFAKKWVPFCKKFNIEPRAPEWYFSQKIDYLRDKVHPDFVRERRAIKREYEEFKVRINGLVAVAQKVPEEGWTMQDGTLWPGNNVRDHPGMIQVFLGHDGGLDVEGNELPRLVYVSREKRPGFNHHKKAGAMNALINMKGLDGLQGPIYVGTGCVFRRQALYGYDAPVKVKPPGKTCNCWPKWCCSCCRRQRKKIRKGSKKQDKKKLNHREASPKIHALESIKEEAEGVESEKTVLVPRQKLEKKFGQSPVFVASTLHEDGGTIKGAGSASLLSEAIQVISCGYEDKTEWGKEVGWIYGSVTEDILTGFKMHCHGWRSVYCIPKRPAFKGSAPINLSDRLHQVLRWALGSVEIFLSRHCPIWYGYGGGLKWLERVSYINSISIYASIVFMALFTSIAAAGILEMQWGGVGIDDWWRNEQFWVIGGVSSHLFALFQGLLKVIAGVETDFTVTSKGGDDTEFAELYLFKWTSLLIPPLTLLILNIIGVVAGISNAINNGYESWGPLFGRLFFAFWVIIHLYPFLRGLSGKQDRTPTIVVVWSILLASICSLLWVRINPFVAKSDGPVLEICGLDCD</sequence>
<organism evidence="21 22">
    <name type="scientific">Apostasia shenzhenica</name>
    <dbReference type="NCBI Taxonomy" id="1088818"/>
    <lineage>
        <taxon>Eukaryota</taxon>
        <taxon>Viridiplantae</taxon>
        <taxon>Streptophyta</taxon>
        <taxon>Embryophyta</taxon>
        <taxon>Tracheophyta</taxon>
        <taxon>Spermatophyta</taxon>
        <taxon>Magnoliopsida</taxon>
        <taxon>Liliopsida</taxon>
        <taxon>Asparagales</taxon>
        <taxon>Orchidaceae</taxon>
        <taxon>Apostasioideae</taxon>
        <taxon>Apostasia</taxon>
    </lineage>
</organism>
<feature type="transmembrane region" description="Helical" evidence="18">
    <location>
        <begin position="362"/>
        <end position="379"/>
    </location>
</feature>
<feature type="binding site" evidence="17">
    <location>
        <position position="454"/>
    </location>
    <ligand>
        <name>UDP-alpha-D-glucose</name>
        <dbReference type="ChEBI" id="CHEBI:58885"/>
    </ligand>
</feature>
<evidence type="ECO:0000256" key="19">
    <source>
        <dbReference type="SAM" id="MobiDB-lite"/>
    </source>
</evidence>
<dbReference type="GO" id="GO:0008270">
    <property type="term" value="F:zinc ion binding"/>
    <property type="evidence" value="ECO:0007669"/>
    <property type="project" value="UniProtKB-KW"/>
</dbReference>
<feature type="active site" evidence="16">
    <location>
        <position position="772"/>
    </location>
</feature>
<accession>A0A2I0BAG3</accession>
<dbReference type="Pfam" id="PF14569">
    <property type="entry name" value="zf-UDP"/>
    <property type="match status" value="1"/>
</dbReference>
<evidence type="ECO:0000256" key="16">
    <source>
        <dbReference type="PIRSR" id="PIRSR605150-1"/>
    </source>
</evidence>
<evidence type="ECO:0000256" key="7">
    <source>
        <dbReference type="ARBA" id="ARBA00022679"/>
    </source>
</evidence>
<evidence type="ECO:0000256" key="18">
    <source>
        <dbReference type="RuleBase" id="RU361116"/>
    </source>
</evidence>
<evidence type="ECO:0000256" key="13">
    <source>
        <dbReference type="ARBA" id="ARBA00023211"/>
    </source>
</evidence>
<feature type="binding site" evidence="17">
    <location>
        <position position="425"/>
    </location>
    <ligand>
        <name>UDP-alpha-D-glucose</name>
        <dbReference type="ChEBI" id="CHEBI:58885"/>
    </ligand>
</feature>
<keyword evidence="14 18" id="KW-0961">Cell wall biogenesis/degradation</keyword>
<comment type="similarity">
    <text evidence="4 18">Belongs to the glycosyltransferase 2 family. Plant cellulose synthase subfamily.</text>
</comment>
<feature type="transmembrane region" description="Helical" evidence="18">
    <location>
        <begin position="1002"/>
        <end position="1022"/>
    </location>
</feature>
<feature type="transmembrane region" description="Helical" evidence="18">
    <location>
        <begin position="972"/>
        <end position="990"/>
    </location>
</feature>
<evidence type="ECO:0000256" key="17">
    <source>
        <dbReference type="PIRSR" id="PIRSR605150-2"/>
    </source>
</evidence>
<feature type="transmembrane region" description="Helical" evidence="18">
    <location>
        <begin position="849"/>
        <end position="869"/>
    </location>
</feature>
<comment type="subcellular location">
    <subcellularLocation>
        <location evidence="2 18">Cell membrane</location>
        <topology evidence="2 18">Multi-pass membrane protein</topology>
    </subcellularLocation>
</comment>
<gene>
    <name evidence="21" type="primary">CESA5</name>
    <name evidence="21" type="ORF">AXF42_Ash016818</name>
</gene>
<keyword evidence="8 18" id="KW-0812">Transmembrane</keyword>
<keyword evidence="6 18" id="KW-0328">Glycosyltransferase</keyword>
<proteinExistence type="inferred from homology"/>
<dbReference type="PANTHER" id="PTHR13301">
    <property type="entry name" value="X-BOX TRANSCRIPTION FACTOR-RELATED"/>
    <property type="match status" value="1"/>
</dbReference>
<feature type="active site" evidence="16">
    <location>
        <position position="454"/>
    </location>
</feature>
<evidence type="ECO:0000256" key="8">
    <source>
        <dbReference type="ARBA" id="ARBA00022692"/>
    </source>
</evidence>
<evidence type="ECO:0000256" key="9">
    <source>
        <dbReference type="ARBA" id="ARBA00022723"/>
    </source>
</evidence>
<evidence type="ECO:0000256" key="4">
    <source>
        <dbReference type="ARBA" id="ARBA00007548"/>
    </source>
</evidence>
<keyword evidence="10 18" id="KW-0135">Cellulose biosynthesis</keyword>
<comment type="caution">
    <text evidence="18">Lacks conserved residue(s) required for the propagation of feature annotation.</text>
</comment>
<dbReference type="Gene3D" id="3.30.40.10">
    <property type="entry name" value="Zinc/RING finger domain, C3HC4 (zinc finger)"/>
    <property type="match status" value="1"/>
</dbReference>
<keyword evidence="5 18" id="KW-1003">Cell membrane</keyword>
<evidence type="ECO:0000256" key="2">
    <source>
        <dbReference type="ARBA" id="ARBA00004651"/>
    </source>
</evidence>
<evidence type="ECO:0000256" key="3">
    <source>
        <dbReference type="ARBA" id="ARBA00004768"/>
    </source>
</evidence>